<accession>A0ABZ2YGG4</accession>
<keyword evidence="1" id="KW-0812">Transmembrane</keyword>
<dbReference type="RefSeq" id="WP_341833955.1">
    <property type="nucleotide sequence ID" value="NZ_CP149822.1"/>
</dbReference>
<dbReference type="PANTHER" id="PTHR43592">
    <property type="entry name" value="CAAX AMINO TERMINAL PROTEASE"/>
    <property type="match status" value="1"/>
</dbReference>
<dbReference type="GO" id="GO:0016787">
    <property type="term" value="F:hydrolase activity"/>
    <property type="evidence" value="ECO:0007669"/>
    <property type="project" value="UniProtKB-KW"/>
</dbReference>
<gene>
    <name evidence="3" type="ORF">WJU16_13135</name>
</gene>
<evidence type="ECO:0000313" key="4">
    <source>
        <dbReference type="Proteomes" id="UP001485459"/>
    </source>
</evidence>
<sequence length="307" mass="34144">MMDFIRKASPFGQLAILLGLMSVCFMGYGLIMTGVFPAISGGYTMMQSQDPAVMAIPSVAAALRISQFLYTFTVFLLPGALFALAMERPAHYLGLNKGLPFLQLILSLLVLLCSLQLVGASADWNKMVGLPQSFHDMEKMAEKQTKALLQMPNSWALIRNLFLMALMPAIAEEVFFRGCLQRVIHKQVRNGWVAVIITALIFSAIHLQFVTFLPRVVLGFVIGAVFLVTGNLWMAIAAHFLNNGMQVVLFYLYQNKLISKDPAAEEAVPFYLAIFSAVITGLLIWRLAQRARQNGYNWRTAEVEAKN</sequence>
<dbReference type="EMBL" id="CP149822">
    <property type="protein sequence ID" value="WZN38946.1"/>
    <property type="molecule type" value="Genomic_DNA"/>
</dbReference>
<evidence type="ECO:0000313" key="3">
    <source>
        <dbReference type="EMBL" id="WZN38946.1"/>
    </source>
</evidence>
<dbReference type="Pfam" id="PF02517">
    <property type="entry name" value="Rce1-like"/>
    <property type="match status" value="1"/>
</dbReference>
<name>A0ABZ2YGG4_9BACT</name>
<proteinExistence type="predicted"/>
<keyword evidence="1" id="KW-0472">Membrane</keyword>
<feature type="transmembrane region" description="Helical" evidence="1">
    <location>
        <begin position="216"/>
        <end position="233"/>
    </location>
</feature>
<feature type="transmembrane region" description="Helical" evidence="1">
    <location>
        <begin position="270"/>
        <end position="288"/>
    </location>
</feature>
<evidence type="ECO:0000259" key="2">
    <source>
        <dbReference type="Pfam" id="PF02517"/>
    </source>
</evidence>
<organism evidence="3 4">
    <name type="scientific">Chitinophaga pollutisoli</name>
    <dbReference type="NCBI Taxonomy" id="3133966"/>
    <lineage>
        <taxon>Bacteria</taxon>
        <taxon>Pseudomonadati</taxon>
        <taxon>Bacteroidota</taxon>
        <taxon>Chitinophagia</taxon>
        <taxon>Chitinophagales</taxon>
        <taxon>Chitinophagaceae</taxon>
        <taxon>Chitinophaga</taxon>
    </lineage>
</organism>
<protein>
    <submittedName>
        <fullName evidence="3">CPBP family intramembrane glutamic endopeptidase</fullName>
        <ecNumber evidence="3">3.4.-.-</ecNumber>
    </submittedName>
</protein>
<keyword evidence="4" id="KW-1185">Reference proteome</keyword>
<feature type="domain" description="CAAX prenyl protease 2/Lysostaphin resistance protein A-like" evidence="2">
    <location>
        <begin position="157"/>
        <end position="245"/>
    </location>
</feature>
<feature type="transmembrane region" description="Helical" evidence="1">
    <location>
        <begin position="12"/>
        <end position="39"/>
    </location>
</feature>
<feature type="transmembrane region" description="Helical" evidence="1">
    <location>
        <begin position="98"/>
        <end position="118"/>
    </location>
</feature>
<dbReference type="PANTHER" id="PTHR43592:SF15">
    <property type="entry name" value="CAAX AMINO TERMINAL PROTEASE FAMILY PROTEIN"/>
    <property type="match status" value="1"/>
</dbReference>
<dbReference type="Proteomes" id="UP001485459">
    <property type="component" value="Chromosome"/>
</dbReference>
<feature type="transmembrane region" description="Helical" evidence="1">
    <location>
        <begin position="192"/>
        <end position="210"/>
    </location>
</feature>
<feature type="transmembrane region" description="Helical" evidence="1">
    <location>
        <begin position="68"/>
        <end position="86"/>
    </location>
</feature>
<evidence type="ECO:0000256" key="1">
    <source>
        <dbReference type="SAM" id="Phobius"/>
    </source>
</evidence>
<keyword evidence="3" id="KW-0378">Hydrolase</keyword>
<reference evidence="4" key="1">
    <citation type="submission" date="2024-03" db="EMBL/GenBank/DDBJ databases">
        <title>Chitinophaga horti sp. nov., isolated from garden soil.</title>
        <authorList>
            <person name="Lee D.S."/>
            <person name="Han D.M."/>
            <person name="Baek J.H."/>
            <person name="Choi D.G."/>
            <person name="Jeon J.H."/>
            <person name="Jeon C.O."/>
        </authorList>
    </citation>
    <scope>NUCLEOTIDE SEQUENCE [LARGE SCALE GENOMIC DNA]</scope>
    <source>
        <strain evidence="4">GPA1</strain>
    </source>
</reference>
<dbReference type="InterPro" id="IPR003675">
    <property type="entry name" value="Rce1/LyrA-like_dom"/>
</dbReference>
<keyword evidence="1" id="KW-1133">Transmembrane helix</keyword>
<dbReference type="EC" id="3.4.-.-" evidence="3"/>